<evidence type="ECO:0000313" key="2">
    <source>
        <dbReference type="Proteomes" id="UP000178811"/>
    </source>
</evidence>
<reference evidence="1 2" key="1">
    <citation type="journal article" date="2016" name="Nat. Commun.">
        <title>Thousands of microbial genomes shed light on interconnected biogeochemical processes in an aquifer system.</title>
        <authorList>
            <person name="Anantharaman K."/>
            <person name="Brown C.T."/>
            <person name="Hug L.A."/>
            <person name="Sharon I."/>
            <person name="Castelle C.J."/>
            <person name="Probst A.J."/>
            <person name="Thomas B.C."/>
            <person name="Singh A."/>
            <person name="Wilkins M.J."/>
            <person name="Karaoz U."/>
            <person name="Brodie E.L."/>
            <person name="Williams K.H."/>
            <person name="Hubbard S.S."/>
            <person name="Banfield J.F."/>
        </authorList>
    </citation>
    <scope>NUCLEOTIDE SEQUENCE [LARGE SCALE GENOMIC DNA]</scope>
</reference>
<gene>
    <name evidence="1" type="ORF">A3A36_02075</name>
</gene>
<comment type="caution">
    <text evidence="1">The sequence shown here is derived from an EMBL/GenBank/DDBJ whole genome shotgun (WGS) entry which is preliminary data.</text>
</comment>
<accession>A0A1F6EXL3</accession>
<sequence length="87" mass="9654">MVNASCELVDTVSEAFDLQGNEVRMEEGALGMRIRLNFSGEPAAVARYLKHLREKPLRLVKTMQAGQSLDLIIIVPRTGEVISLTKK</sequence>
<organism evidence="1 2">
    <name type="scientific">Candidatus Kaiserbacteria bacterium RIFCSPLOWO2_01_FULL_52_12b</name>
    <dbReference type="NCBI Taxonomy" id="1798509"/>
    <lineage>
        <taxon>Bacteria</taxon>
        <taxon>Candidatus Kaiseribacteriota</taxon>
    </lineage>
</organism>
<proteinExistence type="predicted"/>
<protein>
    <submittedName>
        <fullName evidence="1">Uncharacterized protein</fullName>
    </submittedName>
</protein>
<dbReference type="AlphaFoldDB" id="A0A1F6EXL3"/>
<dbReference type="Proteomes" id="UP000178811">
    <property type="component" value="Unassembled WGS sequence"/>
</dbReference>
<name>A0A1F6EXL3_9BACT</name>
<dbReference type="EMBL" id="MFLW01000011">
    <property type="protein sequence ID" value="OGG78360.1"/>
    <property type="molecule type" value="Genomic_DNA"/>
</dbReference>
<evidence type="ECO:0000313" key="1">
    <source>
        <dbReference type="EMBL" id="OGG78360.1"/>
    </source>
</evidence>